<sequence>MDLLSAGKGMALSLIPKHSQVSFLSESTPPTLSKQHPSPFSWSYFCPTPYISLPSPSPFDNSVTMAESSNHAQHLVFSGINDLTIAIDYAVKTINFIAVCVDGAETIVTELTMHRQMILREFILALDTVLGSPFTMEQTCDMMDGGVVQAKHTKTDSDGGWNMDSEDVQILLGLGKRAGRTATQVKENAGGLFDGVEKGRKRDVEKYKNGLSKVIVDMRVLFADIHDYRLQCRGFMDQMGVF</sequence>
<accession>A0A3N4ID64</accession>
<keyword evidence="2" id="KW-1185">Reference proteome</keyword>
<dbReference type="AlphaFoldDB" id="A0A3N4ID64"/>
<evidence type="ECO:0000313" key="1">
    <source>
        <dbReference type="EMBL" id="RPA79674.1"/>
    </source>
</evidence>
<organism evidence="1 2">
    <name type="scientific">Ascobolus immersus RN42</name>
    <dbReference type="NCBI Taxonomy" id="1160509"/>
    <lineage>
        <taxon>Eukaryota</taxon>
        <taxon>Fungi</taxon>
        <taxon>Dikarya</taxon>
        <taxon>Ascomycota</taxon>
        <taxon>Pezizomycotina</taxon>
        <taxon>Pezizomycetes</taxon>
        <taxon>Pezizales</taxon>
        <taxon>Ascobolaceae</taxon>
        <taxon>Ascobolus</taxon>
    </lineage>
</organism>
<dbReference type="Proteomes" id="UP000275078">
    <property type="component" value="Unassembled WGS sequence"/>
</dbReference>
<evidence type="ECO:0000313" key="2">
    <source>
        <dbReference type="Proteomes" id="UP000275078"/>
    </source>
</evidence>
<dbReference type="EMBL" id="ML119696">
    <property type="protein sequence ID" value="RPA79674.1"/>
    <property type="molecule type" value="Genomic_DNA"/>
</dbReference>
<name>A0A3N4ID64_ASCIM</name>
<proteinExistence type="predicted"/>
<protein>
    <submittedName>
        <fullName evidence="1">Uncharacterized protein</fullName>
    </submittedName>
</protein>
<reference evidence="1 2" key="1">
    <citation type="journal article" date="2018" name="Nat. Ecol. Evol.">
        <title>Pezizomycetes genomes reveal the molecular basis of ectomycorrhizal truffle lifestyle.</title>
        <authorList>
            <person name="Murat C."/>
            <person name="Payen T."/>
            <person name="Noel B."/>
            <person name="Kuo A."/>
            <person name="Morin E."/>
            <person name="Chen J."/>
            <person name="Kohler A."/>
            <person name="Krizsan K."/>
            <person name="Balestrini R."/>
            <person name="Da Silva C."/>
            <person name="Montanini B."/>
            <person name="Hainaut M."/>
            <person name="Levati E."/>
            <person name="Barry K.W."/>
            <person name="Belfiori B."/>
            <person name="Cichocki N."/>
            <person name="Clum A."/>
            <person name="Dockter R.B."/>
            <person name="Fauchery L."/>
            <person name="Guy J."/>
            <person name="Iotti M."/>
            <person name="Le Tacon F."/>
            <person name="Lindquist E.A."/>
            <person name="Lipzen A."/>
            <person name="Malagnac F."/>
            <person name="Mello A."/>
            <person name="Molinier V."/>
            <person name="Miyauchi S."/>
            <person name="Poulain J."/>
            <person name="Riccioni C."/>
            <person name="Rubini A."/>
            <person name="Sitrit Y."/>
            <person name="Splivallo R."/>
            <person name="Traeger S."/>
            <person name="Wang M."/>
            <person name="Zifcakova L."/>
            <person name="Wipf D."/>
            <person name="Zambonelli A."/>
            <person name="Paolocci F."/>
            <person name="Nowrousian M."/>
            <person name="Ottonello S."/>
            <person name="Baldrian P."/>
            <person name="Spatafora J.W."/>
            <person name="Henrissat B."/>
            <person name="Nagy L.G."/>
            <person name="Aury J.M."/>
            <person name="Wincker P."/>
            <person name="Grigoriev I.V."/>
            <person name="Bonfante P."/>
            <person name="Martin F.M."/>
        </authorList>
    </citation>
    <scope>NUCLEOTIDE SEQUENCE [LARGE SCALE GENOMIC DNA]</scope>
    <source>
        <strain evidence="1 2">RN42</strain>
    </source>
</reference>
<gene>
    <name evidence="1" type="ORF">BJ508DRAFT_139453</name>
</gene>